<evidence type="ECO:0000256" key="2">
    <source>
        <dbReference type="ARBA" id="ARBA00022448"/>
    </source>
</evidence>
<dbReference type="GO" id="GO:0055085">
    <property type="term" value="P:transmembrane transport"/>
    <property type="evidence" value="ECO:0007669"/>
    <property type="project" value="InterPro"/>
</dbReference>
<evidence type="ECO:0000256" key="7">
    <source>
        <dbReference type="RuleBase" id="RU363032"/>
    </source>
</evidence>
<dbReference type="Proteomes" id="UP000243688">
    <property type="component" value="Unassembled WGS sequence"/>
</dbReference>
<comment type="subcellular location">
    <subcellularLocation>
        <location evidence="1 7">Cell membrane</location>
        <topology evidence="1 7">Multi-pass membrane protein</topology>
    </subcellularLocation>
</comment>
<organism evidence="9 10">
    <name type="scientific">Candidatus Reconcilbacillus cellulovorans</name>
    <dbReference type="NCBI Taxonomy" id="1906605"/>
    <lineage>
        <taxon>Bacteria</taxon>
        <taxon>Bacillati</taxon>
        <taxon>Bacillota</taxon>
        <taxon>Bacilli</taxon>
        <taxon>Bacillales</taxon>
        <taxon>Paenibacillaceae</taxon>
        <taxon>Candidatus Reconcilbacillus</taxon>
    </lineage>
</organism>
<dbReference type="SUPFAM" id="SSF161098">
    <property type="entry name" value="MetI-like"/>
    <property type="match status" value="1"/>
</dbReference>
<dbReference type="Pfam" id="PF00528">
    <property type="entry name" value="BPD_transp_1"/>
    <property type="match status" value="1"/>
</dbReference>
<feature type="transmembrane region" description="Helical" evidence="7">
    <location>
        <begin position="106"/>
        <end position="128"/>
    </location>
</feature>
<accession>A0A2A6DXW1</accession>
<evidence type="ECO:0000313" key="9">
    <source>
        <dbReference type="EMBL" id="PDO09631.1"/>
    </source>
</evidence>
<dbReference type="PANTHER" id="PTHR43744:SF3">
    <property type="entry name" value="LACTOSE TRANSPORT SYSTEM PERMEASE PROTEIN LACG"/>
    <property type="match status" value="1"/>
</dbReference>
<dbReference type="PANTHER" id="PTHR43744">
    <property type="entry name" value="ABC TRANSPORTER PERMEASE PROTEIN MG189-RELATED-RELATED"/>
    <property type="match status" value="1"/>
</dbReference>
<evidence type="ECO:0000256" key="5">
    <source>
        <dbReference type="ARBA" id="ARBA00022989"/>
    </source>
</evidence>
<feature type="transmembrane region" description="Helical" evidence="7">
    <location>
        <begin position="73"/>
        <end position="94"/>
    </location>
</feature>
<dbReference type="PROSITE" id="PS50928">
    <property type="entry name" value="ABC_TM1"/>
    <property type="match status" value="1"/>
</dbReference>
<evidence type="ECO:0000256" key="3">
    <source>
        <dbReference type="ARBA" id="ARBA00022475"/>
    </source>
</evidence>
<protein>
    <submittedName>
        <fullName evidence="9">Sugar ABC transporter permease</fullName>
    </submittedName>
</protein>
<evidence type="ECO:0000256" key="6">
    <source>
        <dbReference type="ARBA" id="ARBA00023136"/>
    </source>
</evidence>
<feature type="transmembrane region" description="Helical" evidence="7">
    <location>
        <begin position="140"/>
        <end position="158"/>
    </location>
</feature>
<keyword evidence="3" id="KW-1003">Cell membrane</keyword>
<evidence type="ECO:0000313" key="10">
    <source>
        <dbReference type="Proteomes" id="UP000243688"/>
    </source>
</evidence>
<reference evidence="9 10" key="1">
    <citation type="submission" date="2016-12" db="EMBL/GenBank/DDBJ databases">
        <title>Candidatus Reconcilibacillus cellulovorans genome.</title>
        <authorList>
            <person name="Kolinko S."/>
            <person name="Wu Y.-W."/>
            <person name="Tachea F."/>
            <person name="Denzel E."/>
            <person name="Hiras J."/>
            <person name="Baecker N."/>
            <person name="Chan L.J."/>
            <person name="Eichorst S.A."/>
            <person name="Frey D."/>
            <person name="Adams P.D."/>
            <person name="Pray T."/>
            <person name="Tanjore D."/>
            <person name="Petzold C.J."/>
            <person name="Gladden J.M."/>
            <person name="Simmons B.A."/>
            <person name="Singer S.W."/>
        </authorList>
    </citation>
    <scope>NUCLEOTIDE SEQUENCE [LARGE SCALE GENOMIC DNA]</scope>
    <source>
        <strain evidence="9">JTherm</strain>
    </source>
</reference>
<dbReference type="CDD" id="cd06261">
    <property type="entry name" value="TM_PBP2"/>
    <property type="match status" value="1"/>
</dbReference>
<feature type="domain" description="ABC transmembrane type-1" evidence="8">
    <location>
        <begin position="69"/>
        <end position="259"/>
    </location>
</feature>
<feature type="transmembrane region" description="Helical" evidence="7">
    <location>
        <begin position="179"/>
        <end position="204"/>
    </location>
</feature>
<keyword evidence="6 7" id="KW-0472">Membrane</keyword>
<feature type="transmembrane region" description="Helical" evidence="7">
    <location>
        <begin position="237"/>
        <end position="259"/>
    </location>
</feature>
<name>A0A2A6DXW1_9BACL</name>
<comment type="caution">
    <text evidence="9">The sequence shown here is derived from an EMBL/GenBank/DDBJ whole genome shotgun (WGS) entry which is preliminary data.</text>
</comment>
<keyword evidence="5 7" id="KW-1133">Transmembrane helix</keyword>
<gene>
    <name evidence="9" type="ORF">BLM47_11535</name>
</gene>
<keyword evidence="4 7" id="KW-0812">Transmembrane</keyword>
<evidence type="ECO:0000256" key="1">
    <source>
        <dbReference type="ARBA" id="ARBA00004651"/>
    </source>
</evidence>
<sequence length="273" mass="30791">MRNAASKTFDVVLLSLVSLVFVFPFAWMATTALKSLQETLVFPPIWIPERLHWENFSEAWKSGPFPTYLRNSVMVAVSVLLLQLVTIIPAAYAFARFRFPGKRALFGLVLASLMMPPQITFVPVYVLMSRLGLMDTFVPLVVPFAASAFGIFLMRQAFMQVPDETAEAARLDNAGEWTTMWRIFVPMAKPMLATFALFSLIAHWNDYFWPLIMTDSDRLRTLAVGIARLKDIEGGNAWQVIMAGNVMLVLPILAAFFAARRHIVRAFTYTGLK</sequence>
<dbReference type="InterPro" id="IPR035906">
    <property type="entry name" value="MetI-like_sf"/>
</dbReference>
<dbReference type="EMBL" id="MOXJ01000033">
    <property type="protein sequence ID" value="PDO09631.1"/>
    <property type="molecule type" value="Genomic_DNA"/>
</dbReference>
<dbReference type="Gene3D" id="1.10.3720.10">
    <property type="entry name" value="MetI-like"/>
    <property type="match status" value="1"/>
</dbReference>
<dbReference type="InterPro" id="IPR000515">
    <property type="entry name" value="MetI-like"/>
</dbReference>
<dbReference type="AlphaFoldDB" id="A0A2A6DXW1"/>
<comment type="similarity">
    <text evidence="7">Belongs to the binding-protein-dependent transport system permease family.</text>
</comment>
<keyword evidence="2 7" id="KW-0813">Transport</keyword>
<dbReference type="GO" id="GO:0005886">
    <property type="term" value="C:plasma membrane"/>
    <property type="evidence" value="ECO:0007669"/>
    <property type="project" value="UniProtKB-SubCell"/>
</dbReference>
<evidence type="ECO:0000259" key="8">
    <source>
        <dbReference type="PROSITE" id="PS50928"/>
    </source>
</evidence>
<evidence type="ECO:0000256" key="4">
    <source>
        <dbReference type="ARBA" id="ARBA00022692"/>
    </source>
</evidence>
<proteinExistence type="inferred from homology"/>